<protein>
    <submittedName>
        <fullName evidence="2">Uncharacterized protein</fullName>
    </submittedName>
</protein>
<proteinExistence type="predicted"/>
<sequence>MLMHFTRQSRKPNPSHHLQRDTTLIHFSKQFRKPNPSHHLQRVWLRS</sequence>
<dbReference type="AlphaFoldDB" id="A0A2P5WQ31"/>
<reference evidence="2 3" key="1">
    <citation type="submission" date="2015-01" db="EMBL/GenBank/DDBJ databases">
        <title>Genome of allotetraploid Gossypium barbadense reveals genomic plasticity and fiber elongation in cotton evolution.</title>
        <authorList>
            <person name="Chen X."/>
            <person name="Liu X."/>
            <person name="Zhao B."/>
            <person name="Zheng H."/>
            <person name="Hu Y."/>
            <person name="Lu G."/>
            <person name="Yang C."/>
            <person name="Chen J."/>
            <person name="Shan C."/>
            <person name="Zhang L."/>
            <person name="Zhou Y."/>
            <person name="Wang L."/>
            <person name="Guo W."/>
            <person name="Bai Y."/>
            <person name="Ruan J."/>
            <person name="Shangguan X."/>
            <person name="Mao Y."/>
            <person name="Jiang J."/>
            <person name="Zhu Y."/>
            <person name="Lei J."/>
            <person name="Kang H."/>
            <person name="Chen S."/>
            <person name="He X."/>
            <person name="Wang R."/>
            <person name="Wang Y."/>
            <person name="Chen J."/>
            <person name="Wang L."/>
            <person name="Yu S."/>
            <person name="Wang B."/>
            <person name="Wei J."/>
            <person name="Song S."/>
            <person name="Lu X."/>
            <person name="Gao Z."/>
            <person name="Gu W."/>
            <person name="Deng X."/>
            <person name="Ma D."/>
            <person name="Wang S."/>
            <person name="Liang W."/>
            <person name="Fang L."/>
            <person name="Cai C."/>
            <person name="Zhu X."/>
            <person name="Zhou B."/>
            <person name="Zhang Y."/>
            <person name="Chen Z."/>
            <person name="Xu S."/>
            <person name="Zhu R."/>
            <person name="Wang S."/>
            <person name="Zhang T."/>
            <person name="Zhao G."/>
        </authorList>
    </citation>
    <scope>NUCLEOTIDE SEQUENCE [LARGE SCALE GENOMIC DNA]</scope>
    <source>
        <strain evidence="3">cv. Xinhai21</strain>
        <tissue evidence="2">Leaf</tissue>
    </source>
</reference>
<dbReference type="Proteomes" id="UP000239757">
    <property type="component" value="Unassembled WGS sequence"/>
</dbReference>
<accession>A0A2P5WQ31</accession>
<organism evidence="2 3">
    <name type="scientific">Gossypium barbadense</name>
    <name type="common">Sea Island cotton</name>
    <name type="synonym">Hibiscus barbadensis</name>
    <dbReference type="NCBI Taxonomy" id="3634"/>
    <lineage>
        <taxon>Eukaryota</taxon>
        <taxon>Viridiplantae</taxon>
        <taxon>Streptophyta</taxon>
        <taxon>Embryophyta</taxon>
        <taxon>Tracheophyta</taxon>
        <taxon>Spermatophyta</taxon>
        <taxon>Magnoliopsida</taxon>
        <taxon>eudicotyledons</taxon>
        <taxon>Gunneridae</taxon>
        <taxon>Pentapetalae</taxon>
        <taxon>rosids</taxon>
        <taxon>malvids</taxon>
        <taxon>Malvales</taxon>
        <taxon>Malvaceae</taxon>
        <taxon>Malvoideae</taxon>
        <taxon>Gossypium</taxon>
    </lineage>
</organism>
<evidence type="ECO:0000313" key="3">
    <source>
        <dbReference type="Proteomes" id="UP000239757"/>
    </source>
</evidence>
<feature type="region of interest" description="Disordered" evidence="1">
    <location>
        <begin position="1"/>
        <end position="20"/>
    </location>
</feature>
<gene>
    <name evidence="2" type="ORF">GOBAR_AA27484</name>
</gene>
<dbReference type="EMBL" id="KZ666847">
    <property type="protein sequence ID" value="PPR93192.1"/>
    <property type="molecule type" value="Genomic_DNA"/>
</dbReference>
<name>A0A2P5WQ31_GOSBA</name>
<evidence type="ECO:0000313" key="2">
    <source>
        <dbReference type="EMBL" id="PPR93192.1"/>
    </source>
</evidence>
<evidence type="ECO:0000256" key="1">
    <source>
        <dbReference type="SAM" id="MobiDB-lite"/>
    </source>
</evidence>